<proteinExistence type="predicted"/>
<gene>
    <name evidence="2" type="ORF">PGLA2088_LOCUS24108</name>
</gene>
<dbReference type="EMBL" id="CAJNNW010026358">
    <property type="protein sequence ID" value="CAE8684768.1"/>
    <property type="molecule type" value="Genomic_DNA"/>
</dbReference>
<feature type="transmembrane region" description="Helical" evidence="1">
    <location>
        <begin position="28"/>
        <end position="47"/>
    </location>
</feature>
<dbReference type="AlphaFoldDB" id="A0A813JUQ3"/>
<organism evidence="2 3">
    <name type="scientific">Polarella glacialis</name>
    <name type="common">Dinoflagellate</name>
    <dbReference type="NCBI Taxonomy" id="89957"/>
    <lineage>
        <taxon>Eukaryota</taxon>
        <taxon>Sar</taxon>
        <taxon>Alveolata</taxon>
        <taxon>Dinophyceae</taxon>
        <taxon>Suessiales</taxon>
        <taxon>Suessiaceae</taxon>
        <taxon>Polarella</taxon>
    </lineage>
</organism>
<reference evidence="2" key="1">
    <citation type="submission" date="2021-02" db="EMBL/GenBank/DDBJ databases">
        <authorList>
            <person name="Dougan E. K."/>
            <person name="Rhodes N."/>
            <person name="Thang M."/>
            <person name="Chan C."/>
        </authorList>
    </citation>
    <scope>NUCLEOTIDE SEQUENCE</scope>
</reference>
<accession>A0A813JUQ3</accession>
<keyword evidence="1" id="KW-0812">Transmembrane</keyword>
<keyword evidence="1" id="KW-0472">Membrane</keyword>
<name>A0A813JUQ3_POLGL</name>
<evidence type="ECO:0000256" key="1">
    <source>
        <dbReference type="SAM" id="Phobius"/>
    </source>
</evidence>
<dbReference type="Proteomes" id="UP000626109">
    <property type="component" value="Unassembled WGS sequence"/>
</dbReference>
<feature type="transmembrane region" description="Helical" evidence="1">
    <location>
        <begin position="54"/>
        <end position="73"/>
    </location>
</feature>
<evidence type="ECO:0000313" key="3">
    <source>
        <dbReference type="Proteomes" id="UP000626109"/>
    </source>
</evidence>
<keyword evidence="1" id="KW-1133">Transmembrane helix</keyword>
<comment type="caution">
    <text evidence="2">The sequence shown here is derived from an EMBL/GenBank/DDBJ whole genome shotgun (WGS) entry which is preliminary data.</text>
</comment>
<sequence length="195" mass="21404">MFVGRKYRKGVRLAFMNYARGGNAWFDTFWPCTHILIWFLVLVKLHILCIPANVRGVVMLLAAVVLLVSSPLIKCSEMNALDLLIALGLPGRGCVLHLSATTASGVSFICPLSRSPTTMTTTLKCDWPSSSPWRSPRTATDEHTVPFSSAQGEHLNAALTQHSDSGLYRIPSVAMISCDMSLQRRLSEDNAIRDG</sequence>
<evidence type="ECO:0000313" key="2">
    <source>
        <dbReference type="EMBL" id="CAE8684768.1"/>
    </source>
</evidence>
<protein>
    <submittedName>
        <fullName evidence="2">Uncharacterized protein</fullName>
    </submittedName>
</protein>